<dbReference type="Proteomes" id="UP000023152">
    <property type="component" value="Unassembled WGS sequence"/>
</dbReference>
<proteinExistence type="predicted"/>
<comment type="caution">
    <text evidence="2">The sequence shown here is derived from an EMBL/GenBank/DDBJ whole genome shotgun (WGS) entry which is preliminary data.</text>
</comment>
<feature type="non-terminal residue" evidence="2">
    <location>
        <position position="1"/>
    </location>
</feature>
<evidence type="ECO:0000313" key="3">
    <source>
        <dbReference type="Proteomes" id="UP000023152"/>
    </source>
</evidence>
<protein>
    <submittedName>
        <fullName evidence="2">Uncharacterized protein</fullName>
    </submittedName>
</protein>
<dbReference type="EMBL" id="ASPP01025741">
    <property type="protein sequence ID" value="ETO07784.1"/>
    <property type="molecule type" value="Genomic_DNA"/>
</dbReference>
<feature type="compositionally biased region" description="Basic and acidic residues" evidence="1">
    <location>
        <begin position="70"/>
        <end position="90"/>
    </location>
</feature>
<accession>X6M1L8</accession>
<reference evidence="2 3" key="1">
    <citation type="journal article" date="2013" name="Curr. Biol.">
        <title>The Genome of the Foraminiferan Reticulomyxa filosa.</title>
        <authorList>
            <person name="Glockner G."/>
            <person name="Hulsmann N."/>
            <person name="Schleicher M."/>
            <person name="Noegel A.A."/>
            <person name="Eichinger L."/>
            <person name="Gallinger C."/>
            <person name="Pawlowski J."/>
            <person name="Sierra R."/>
            <person name="Euteneuer U."/>
            <person name="Pillet L."/>
            <person name="Moustafa A."/>
            <person name="Platzer M."/>
            <person name="Groth M."/>
            <person name="Szafranski K."/>
            <person name="Schliwa M."/>
        </authorList>
    </citation>
    <scope>NUCLEOTIDE SEQUENCE [LARGE SCALE GENOMIC DNA]</scope>
</reference>
<dbReference type="AlphaFoldDB" id="X6M1L8"/>
<evidence type="ECO:0000256" key="1">
    <source>
        <dbReference type="SAM" id="MobiDB-lite"/>
    </source>
</evidence>
<sequence length="151" mass="18107">NVLDTNQSFEWLCNKAAMDGKPVRHVIYYYHYFNVFTSFISQINKYAWNNSSWDEYKIFKQSATCSGRTNSRESTEERERREKDRNKRSAIESNEEMSIRRTRETIEQQLQQVNVTFEYMDTLNRIALIKVIVVLAFNHWTTITINKYDIP</sequence>
<keyword evidence="3" id="KW-1185">Reference proteome</keyword>
<evidence type="ECO:0000313" key="2">
    <source>
        <dbReference type="EMBL" id="ETO07784.1"/>
    </source>
</evidence>
<feature type="region of interest" description="Disordered" evidence="1">
    <location>
        <begin position="66"/>
        <end position="98"/>
    </location>
</feature>
<organism evidence="2 3">
    <name type="scientific">Reticulomyxa filosa</name>
    <dbReference type="NCBI Taxonomy" id="46433"/>
    <lineage>
        <taxon>Eukaryota</taxon>
        <taxon>Sar</taxon>
        <taxon>Rhizaria</taxon>
        <taxon>Retaria</taxon>
        <taxon>Foraminifera</taxon>
        <taxon>Monothalamids</taxon>
        <taxon>Reticulomyxidae</taxon>
        <taxon>Reticulomyxa</taxon>
    </lineage>
</organism>
<gene>
    <name evidence="2" type="ORF">RFI_29606</name>
</gene>
<name>X6M1L8_RETFI</name>